<evidence type="ECO:0000313" key="3">
    <source>
        <dbReference type="Proteomes" id="UP000008037"/>
    </source>
</evidence>
<dbReference type="KEGG" id="nga:Ngar_c00680"/>
<dbReference type="HOGENOM" id="CLU_2968561_0_0_2"/>
<gene>
    <name evidence="1" type="ordered locus">Ngar_c00680</name>
    <name evidence="2" type="ordered locus">Ngar_c09330</name>
</gene>
<dbReference type="BioCyc" id="CNIT1237085:G1324-68-MONOMER"/>
<dbReference type="Proteomes" id="UP000008037">
    <property type="component" value="Chromosome"/>
</dbReference>
<proteinExistence type="predicted"/>
<dbReference type="EMBL" id="CP002408">
    <property type="protein sequence ID" value="AFU57875.1"/>
    <property type="molecule type" value="Genomic_DNA"/>
</dbReference>
<accession>K0IDS5</accession>
<sequence length="58" mass="6404">MPRDALNILSVLPKALEGNIHREQSPAGASMKSAAEVRRNDRDELHMDLANMQYIASA</sequence>
<reference evidence="2 3" key="1">
    <citation type="journal article" date="2012" name="Environ. Microbiol.">
        <title>The genome of the ammonia-oxidizing Candidatus Nitrososphaera gargensis: insights into metabolic versatility and environmental adaptations.</title>
        <authorList>
            <person name="Spang A."/>
            <person name="Poehlein A."/>
            <person name="Offre P."/>
            <person name="Zumbragel S."/>
            <person name="Haider S."/>
            <person name="Rychlik N."/>
            <person name="Nowka B."/>
            <person name="Schmeisser C."/>
            <person name="Lebedeva E.V."/>
            <person name="Rattei T."/>
            <person name="Bohm C."/>
            <person name="Schmid M."/>
            <person name="Galushko A."/>
            <person name="Hatzenpichler R."/>
            <person name="Weinmaier T."/>
            <person name="Daniel R."/>
            <person name="Schleper C."/>
            <person name="Spieck E."/>
            <person name="Streit W."/>
            <person name="Wagner M."/>
        </authorList>
    </citation>
    <scope>NUCLEOTIDE SEQUENCE [LARGE SCALE GENOMIC DNA]</scope>
    <source>
        <strain evidence="2">Enrichment culture Ga9.2</strain>
        <strain evidence="3">Ga9.2</strain>
    </source>
</reference>
<keyword evidence="3" id="KW-1185">Reference proteome</keyword>
<dbReference type="KEGG" id="nga:Ngar_c09330"/>
<dbReference type="RefSeq" id="WP_015017591.1">
    <property type="nucleotide sequence ID" value="NC_018719.1"/>
</dbReference>
<dbReference type="GeneID" id="58787653"/>
<evidence type="ECO:0000313" key="2">
    <source>
        <dbReference type="EMBL" id="AFU57875.1"/>
    </source>
</evidence>
<dbReference type="AlphaFoldDB" id="K0IDS5"/>
<dbReference type="EMBL" id="CP002408">
    <property type="protein sequence ID" value="AFU57018.1"/>
    <property type="molecule type" value="Genomic_DNA"/>
</dbReference>
<organism evidence="2 3">
    <name type="scientific">Nitrososphaera gargensis (strain Ga9.2)</name>
    <dbReference type="NCBI Taxonomy" id="1237085"/>
    <lineage>
        <taxon>Archaea</taxon>
        <taxon>Nitrososphaerota</taxon>
        <taxon>Nitrososphaeria</taxon>
        <taxon>Nitrososphaerales</taxon>
        <taxon>Nitrososphaeraceae</taxon>
        <taxon>Nitrososphaera</taxon>
    </lineage>
</organism>
<protein>
    <submittedName>
        <fullName evidence="2">Uncharacterized protein</fullName>
    </submittedName>
</protein>
<evidence type="ECO:0000313" key="1">
    <source>
        <dbReference type="EMBL" id="AFU57018.1"/>
    </source>
</evidence>
<dbReference type="InParanoid" id="K0IDS5"/>
<name>K0IDS5_NITGG</name>